<sequence length="85" mass="9720">MESLAAEIYGASPEREARFFYGLFLRGHSIDNLRQDIDVSTAVVTHWQVMLDREPSYREALDVMLPFRKKVLEIFDGLIDSSQAG</sequence>
<evidence type="ECO:0000313" key="1">
    <source>
        <dbReference type="EMBL" id="ADC35893.1"/>
    </source>
</evidence>
<reference evidence="1" key="1">
    <citation type="submission" date="2009-12" db="EMBL/GenBank/DDBJ databases">
        <authorList>
            <person name="Kielak A."/>
            <person name="van Veen J.A."/>
            <person name="Kowalchuk G.A."/>
        </authorList>
    </citation>
    <scope>NUCLEOTIDE SEQUENCE</scope>
</reference>
<proteinExistence type="predicted"/>
<organism evidence="1">
    <name type="scientific">uncultured bacterium 246</name>
    <dbReference type="NCBI Taxonomy" id="698384"/>
    <lineage>
        <taxon>Bacteria</taxon>
        <taxon>environmental samples</taxon>
    </lineage>
</organism>
<dbReference type="AlphaFoldDB" id="E3T6E9"/>
<name>E3T6E9_9BACT</name>
<reference evidence="1" key="2">
    <citation type="journal article" date="2010" name="Appl. Environ. Microbiol.">
        <title>Comparative analysis of acidobacterial genomic fragments from terrestrial and aquatic metagenomic libraries, with emphasis on acidobacteria subdivision 6.</title>
        <authorList>
            <person name="Kielak A.M."/>
            <person name="van Veen J.A."/>
            <person name="Kowalchuk G.A."/>
        </authorList>
    </citation>
    <scope>NUCLEOTIDE SEQUENCE</scope>
</reference>
<accession>E3T6E9</accession>
<protein>
    <submittedName>
        <fullName evidence="1">Uncharacterized protein</fullName>
    </submittedName>
</protein>
<dbReference type="EMBL" id="GU260703">
    <property type="protein sequence ID" value="ADC35893.1"/>
    <property type="molecule type" value="Genomic_DNA"/>
</dbReference>